<reference evidence="2" key="1">
    <citation type="journal article" date="2014" name="Nat. Commun.">
        <title>Genomic adaptations of the halophilic Dead Sea filamentous fungus Eurotium rubrum.</title>
        <authorList>
            <person name="Kis-Papo T."/>
            <person name="Weig A.R."/>
            <person name="Riley R."/>
            <person name="Persoh D."/>
            <person name="Salamov A."/>
            <person name="Sun H."/>
            <person name="Lipzen A."/>
            <person name="Wasser S.P."/>
            <person name="Rambold G."/>
            <person name="Grigoriev I.V."/>
            <person name="Nevo E."/>
        </authorList>
    </citation>
    <scope>NUCLEOTIDE SEQUENCE [LARGE SCALE GENOMIC DNA]</scope>
    <source>
        <strain evidence="2">CBS 135680</strain>
    </source>
</reference>
<dbReference type="RefSeq" id="XP_040633885.1">
    <property type="nucleotide sequence ID" value="XM_040785208.1"/>
</dbReference>
<dbReference type="PANTHER" id="PTHR38846:SF1">
    <property type="entry name" value="C3H1-TYPE DOMAIN-CONTAINING PROTEIN"/>
    <property type="match status" value="1"/>
</dbReference>
<dbReference type="PANTHER" id="PTHR38846">
    <property type="entry name" value="C3H1-TYPE DOMAIN-CONTAINING PROTEIN"/>
    <property type="match status" value="1"/>
</dbReference>
<dbReference type="HOGENOM" id="CLU_053382_4_1_1"/>
<protein>
    <submittedName>
        <fullName evidence="1">Uncharacterized protein</fullName>
    </submittedName>
</protein>
<dbReference type="GeneID" id="63700332"/>
<evidence type="ECO:0000313" key="1">
    <source>
        <dbReference type="EMBL" id="EYE90195.1"/>
    </source>
</evidence>
<name>A0A017S201_ASPRC</name>
<dbReference type="EMBL" id="KK088466">
    <property type="protein sequence ID" value="EYE90195.1"/>
    <property type="molecule type" value="Genomic_DNA"/>
</dbReference>
<dbReference type="Proteomes" id="UP000019804">
    <property type="component" value="Unassembled WGS sequence"/>
</dbReference>
<dbReference type="AlphaFoldDB" id="A0A017S201"/>
<evidence type="ECO:0000313" key="2">
    <source>
        <dbReference type="Proteomes" id="UP000019804"/>
    </source>
</evidence>
<gene>
    <name evidence="1" type="ORF">EURHEDRAFT_467759</name>
</gene>
<proteinExistence type="predicted"/>
<sequence>MTTHPFFSSYPDFTPNPTAPISSDFQRLAALRNWKTNSKHWKKMWNKCMNFEYDKLIGNTLSSLQSWQGLCEEVGLGNGVQFGSIRKCKMALQGVFVNIVDLLDARRTGTKVKTFKNIWKLSHYTKQKGKMFNRKLAKQDKLLRVLLRVLV</sequence>
<organism evidence="1 2">
    <name type="scientific">Aspergillus ruber (strain CBS 135680)</name>
    <dbReference type="NCBI Taxonomy" id="1388766"/>
    <lineage>
        <taxon>Eukaryota</taxon>
        <taxon>Fungi</taxon>
        <taxon>Dikarya</taxon>
        <taxon>Ascomycota</taxon>
        <taxon>Pezizomycotina</taxon>
        <taxon>Eurotiomycetes</taxon>
        <taxon>Eurotiomycetidae</taxon>
        <taxon>Eurotiales</taxon>
        <taxon>Aspergillaceae</taxon>
        <taxon>Aspergillus</taxon>
        <taxon>Aspergillus subgen. Aspergillus</taxon>
    </lineage>
</organism>
<keyword evidence="2" id="KW-1185">Reference proteome</keyword>
<dbReference type="OrthoDB" id="6105938at2759"/>
<accession>A0A017S201</accession>